<dbReference type="OrthoDB" id="7325655at2"/>
<sequence length="311" mass="33244">MAAPIFWRKKILVAKIETTYGTDASPGGADAILATDVNLKPMEGNDVSRELETPFMGAQGTIPTELHAMLSFKVELEPSGAAGTVPGWGALLRACAMAETISASTSVTYNPVSDGHESITFYTYIGNTLYAMIGAMGTCTIEVTAQGIPYLNFEFTGLFVQPSEDTRPTATLSGFKKPDVATSANTPTFTINSVAMVMRSFSLALGNQVEKRFLVGVERVLITDRAEAIQTTVEAQPLTSFNPFALSAAQTAMDVTLVHGTAAGRIATLNMPAAQMQRPQGLENAQNITEWPLRMVPLYASGNDQFTLTLT</sequence>
<dbReference type="Pfam" id="PF18906">
    <property type="entry name" value="Phage_tube_2"/>
    <property type="match status" value="1"/>
</dbReference>
<reference evidence="1 2" key="1">
    <citation type="submission" date="2019-03" db="EMBL/GenBank/DDBJ databases">
        <authorList>
            <person name="Zhang S."/>
        </authorList>
    </citation>
    <scope>NUCLEOTIDE SEQUENCE [LARGE SCALE GENOMIC DNA]</scope>
    <source>
        <strain evidence="1 2">S4J41</strain>
    </source>
</reference>
<gene>
    <name evidence="1" type="ORF">E1B25_01560</name>
</gene>
<dbReference type="EMBL" id="SMFP01000001">
    <property type="protein sequence ID" value="TDE40926.1"/>
    <property type="molecule type" value="Genomic_DNA"/>
</dbReference>
<name>A0A4V2Z8M8_9RHOB</name>
<evidence type="ECO:0000313" key="1">
    <source>
        <dbReference type="EMBL" id="TDE40926.1"/>
    </source>
</evidence>
<protein>
    <submittedName>
        <fullName evidence="1">Uncharacterized protein</fullName>
    </submittedName>
</protein>
<dbReference type="AlphaFoldDB" id="A0A4V2Z8M8"/>
<comment type="caution">
    <text evidence="1">The sequence shown here is derived from an EMBL/GenBank/DDBJ whole genome shotgun (WGS) entry which is preliminary data.</text>
</comment>
<accession>A0A4V2Z8M8</accession>
<dbReference type="Proteomes" id="UP000294662">
    <property type="component" value="Unassembled WGS sequence"/>
</dbReference>
<dbReference type="InterPro" id="IPR044000">
    <property type="entry name" value="Phage_tube_2"/>
</dbReference>
<keyword evidence="2" id="KW-1185">Reference proteome</keyword>
<organism evidence="1 2">
    <name type="scientific">Antarcticimicrobium sediminis</name>
    <dbReference type="NCBI Taxonomy" id="2546227"/>
    <lineage>
        <taxon>Bacteria</taxon>
        <taxon>Pseudomonadati</taxon>
        <taxon>Pseudomonadota</taxon>
        <taxon>Alphaproteobacteria</taxon>
        <taxon>Rhodobacterales</taxon>
        <taxon>Paracoccaceae</taxon>
        <taxon>Antarcticimicrobium</taxon>
    </lineage>
</organism>
<dbReference type="RefSeq" id="WP_132826916.1">
    <property type="nucleotide sequence ID" value="NZ_SMFP01000001.1"/>
</dbReference>
<proteinExistence type="predicted"/>
<evidence type="ECO:0000313" key="2">
    <source>
        <dbReference type="Proteomes" id="UP000294662"/>
    </source>
</evidence>